<sequence length="180" mass="19572">MENSFGNPQVFSRGTPPCLVEVPLIIPSPPANHRTLSAADVVPSGSPSTSHTPSMAYPSPLWPPPHLPLHTPQTAHFGPSEVSVSSATPSTTLYAPNTHSPTSTTVSPLPERKCGRPKGSVKVKPVTYGPCRKLGWPPLPPNSSVRYRSDDAALELARLQAKRQGRFPHFYDLSEEDMYW</sequence>
<reference evidence="2 3" key="1">
    <citation type="submission" date="2014-04" db="EMBL/GenBank/DDBJ databases">
        <authorList>
            <consortium name="DOE Joint Genome Institute"/>
            <person name="Kuo A."/>
            <person name="Kohler A."/>
            <person name="Nagy L.G."/>
            <person name="Floudas D."/>
            <person name="Copeland A."/>
            <person name="Barry K.W."/>
            <person name="Cichocki N."/>
            <person name="Veneault-Fourrey C."/>
            <person name="LaButti K."/>
            <person name="Lindquist E.A."/>
            <person name="Lipzen A."/>
            <person name="Lundell T."/>
            <person name="Morin E."/>
            <person name="Murat C."/>
            <person name="Sun H."/>
            <person name="Tunlid A."/>
            <person name="Henrissat B."/>
            <person name="Grigoriev I.V."/>
            <person name="Hibbett D.S."/>
            <person name="Martin F."/>
            <person name="Nordberg H.P."/>
            <person name="Cantor M.N."/>
            <person name="Hua S.X."/>
        </authorList>
    </citation>
    <scope>NUCLEOTIDE SEQUENCE [LARGE SCALE GENOMIC DNA]</scope>
    <source>
        <strain evidence="2 3">LaAM-08-1</strain>
    </source>
</reference>
<keyword evidence="3" id="KW-1185">Reference proteome</keyword>
<evidence type="ECO:0000256" key="1">
    <source>
        <dbReference type="SAM" id="MobiDB-lite"/>
    </source>
</evidence>
<accession>A0A0C9WKB1</accession>
<name>A0A0C9WKB1_9AGAR</name>
<feature type="compositionally biased region" description="Polar residues" evidence="1">
    <location>
        <begin position="82"/>
        <end position="107"/>
    </location>
</feature>
<dbReference type="HOGENOM" id="CLU_128327_0_0_1"/>
<evidence type="ECO:0000313" key="2">
    <source>
        <dbReference type="EMBL" id="KIJ96134.1"/>
    </source>
</evidence>
<dbReference type="OrthoDB" id="3110925at2759"/>
<proteinExistence type="predicted"/>
<dbReference type="Proteomes" id="UP000054477">
    <property type="component" value="Unassembled WGS sequence"/>
</dbReference>
<protein>
    <submittedName>
        <fullName evidence="2">Uncharacterized protein</fullName>
    </submittedName>
</protein>
<dbReference type="AlphaFoldDB" id="A0A0C9WKB1"/>
<reference evidence="3" key="2">
    <citation type="submission" date="2015-01" db="EMBL/GenBank/DDBJ databases">
        <title>Evolutionary Origins and Diversification of the Mycorrhizal Mutualists.</title>
        <authorList>
            <consortium name="DOE Joint Genome Institute"/>
            <consortium name="Mycorrhizal Genomics Consortium"/>
            <person name="Kohler A."/>
            <person name="Kuo A."/>
            <person name="Nagy L.G."/>
            <person name="Floudas D."/>
            <person name="Copeland A."/>
            <person name="Barry K.W."/>
            <person name="Cichocki N."/>
            <person name="Veneault-Fourrey C."/>
            <person name="LaButti K."/>
            <person name="Lindquist E.A."/>
            <person name="Lipzen A."/>
            <person name="Lundell T."/>
            <person name="Morin E."/>
            <person name="Murat C."/>
            <person name="Riley R."/>
            <person name="Ohm R."/>
            <person name="Sun H."/>
            <person name="Tunlid A."/>
            <person name="Henrissat B."/>
            <person name="Grigoriev I.V."/>
            <person name="Hibbett D.S."/>
            <person name="Martin F."/>
        </authorList>
    </citation>
    <scope>NUCLEOTIDE SEQUENCE [LARGE SCALE GENOMIC DNA]</scope>
    <source>
        <strain evidence="3">LaAM-08-1</strain>
    </source>
</reference>
<gene>
    <name evidence="2" type="ORF">K443DRAFT_295704</name>
</gene>
<evidence type="ECO:0000313" key="3">
    <source>
        <dbReference type="Proteomes" id="UP000054477"/>
    </source>
</evidence>
<organism evidence="2 3">
    <name type="scientific">Laccaria amethystina LaAM-08-1</name>
    <dbReference type="NCBI Taxonomy" id="1095629"/>
    <lineage>
        <taxon>Eukaryota</taxon>
        <taxon>Fungi</taxon>
        <taxon>Dikarya</taxon>
        <taxon>Basidiomycota</taxon>
        <taxon>Agaricomycotina</taxon>
        <taxon>Agaricomycetes</taxon>
        <taxon>Agaricomycetidae</taxon>
        <taxon>Agaricales</taxon>
        <taxon>Agaricineae</taxon>
        <taxon>Hydnangiaceae</taxon>
        <taxon>Laccaria</taxon>
    </lineage>
</organism>
<feature type="region of interest" description="Disordered" evidence="1">
    <location>
        <begin position="77"/>
        <end position="121"/>
    </location>
</feature>
<dbReference type="EMBL" id="KN838732">
    <property type="protein sequence ID" value="KIJ96134.1"/>
    <property type="molecule type" value="Genomic_DNA"/>
</dbReference>